<proteinExistence type="predicted"/>
<dbReference type="PANTHER" id="PTHR44591:SF24">
    <property type="entry name" value="PROTEIN-GLUTAMATE METHYLESTERASE_PROTEIN-GLUTAMINE GLUTAMINASE 1"/>
    <property type="match status" value="1"/>
</dbReference>
<dbReference type="OrthoDB" id="281471at2"/>
<dbReference type="AlphaFoldDB" id="A0A557R0G2"/>
<comment type="caution">
    <text evidence="4">The sequence shown here is derived from an EMBL/GenBank/DDBJ whole genome shotgun (WGS) entry which is preliminary data.</text>
</comment>
<accession>A0A557R0G2</accession>
<evidence type="ECO:0000259" key="3">
    <source>
        <dbReference type="PROSITE" id="PS50110"/>
    </source>
</evidence>
<dbReference type="RefSeq" id="WP_144308185.1">
    <property type="nucleotide sequence ID" value="NZ_VMNK01000003.1"/>
</dbReference>
<protein>
    <submittedName>
        <fullName evidence="4">Response regulator</fullName>
    </submittedName>
</protein>
<dbReference type="SMART" id="SM00448">
    <property type="entry name" value="REC"/>
    <property type="match status" value="1"/>
</dbReference>
<feature type="domain" description="Response regulatory" evidence="3">
    <location>
        <begin position="4"/>
        <end position="119"/>
    </location>
</feature>
<evidence type="ECO:0000313" key="5">
    <source>
        <dbReference type="Proteomes" id="UP000319502"/>
    </source>
</evidence>
<dbReference type="EMBL" id="VMNK01000003">
    <property type="protein sequence ID" value="TVO58651.1"/>
    <property type="molecule type" value="Genomic_DNA"/>
</dbReference>
<gene>
    <name evidence="4" type="ORF">FHP91_03020</name>
</gene>
<dbReference type="Pfam" id="PF00072">
    <property type="entry name" value="Response_reg"/>
    <property type="match status" value="1"/>
</dbReference>
<dbReference type="GO" id="GO:0000160">
    <property type="term" value="P:phosphorelay signal transduction system"/>
    <property type="evidence" value="ECO:0007669"/>
    <property type="project" value="InterPro"/>
</dbReference>
<keyword evidence="1 2" id="KW-0597">Phosphoprotein</keyword>
<keyword evidence="5" id="KW-1185">Reference proteome</keyword>
<dbReference type="Proteomes" id="UP000319502">
    <property type="component" value="Unassembled WGS sequence"/>
</dbReference>
<dbReference type="CDD" id="cd17593">
    <property type="entry name" value="REC_CheC-like"/>
    <property type="match status" value="1"/>
</dbReference>
<dbReference type="Gene3D" id="3.40.50.2300">
    <property type="match status" value="1"/>
</dbReference>
<dbReference type="PANTHER" id="PTHR44591">
    <property type="entry name" value="STRESS RESPONSE REGULATOR PROTEIN 1"/>
    <property type="match status" value="1"/>
</dbReference>
<reference evidence="4 5" key="1">
    <citation type="submission" date="2019-07" db="EMBL/GenBank/DDBJ databases">
        <title>The pathways for chlorine oxyanion respiration interact through the shared metabolite chlorate.</title>
        <authorList>
            <person name="Barnum T.P."/>
            <person name="Cheng Y."/>
            <person name="Hill K.A."/>
            <person name="Lucas L.N."/>
            <person name="Carlson H.K."/>
            <person name="Coates J.D."/>
        </authorList>
    </citation>
    <scope>NUCLEOTIDE SEQUENCE [LARGE SCALE GENOMIC DNA]</scope>
    <source>
        <strain evidence="4 5">SFB-3</strain>
    </source>
</reference>
<dbReference type="InterPro" id="IPR011006">
    <property type="entry name" value="CheY-like_superfamily"/>
</dbReference>
<dbReference type="SUPFAM" id="SSF52172">
    <property type="entry name" value="CheY-like"/>
    <property type="match status" value="1"/>
</dbReference>
<evidence type="ECO:0000256" key="2">
    <source>
        <dbReference type="PROSITE-ProRule" id="PRU00169"/>
    </source>
</evidence>
<name>A0A557R0G2_9RHOO</name>
<dbReference type="InterPro" id="IPR001789">
    <property type="entry name" value="Sig_transdc_resp-reg_receiver"/>
</dbReference>
<sequence length="122" mass="13347">MASTVLVVDDSAMARKMLIRSLPATWDVEVRQATNGLEALAAYRQGDVDLMFLDLTMPEMDGFQVLETLRAEGLNCLVVVVSADIQPEAQERVKRLGAIAFVKKPVDPEKLGGVLREYGVAL</sequence>
<organism evidence="4 5">
    <name type="scientific">Denitromonas halophila</name>
    <dbReference type="NCBI Taxonomy" id="1629404"/>
    <lineage>
        <taxon>Bacteria</taxon>
        <taxon>Pseudomonadati</taxon>
        <taxon>Pseudomonadota</taxon>
        <taxon>Betaproteobacteria</taxon>
        <taxon>Rhodocyclales</taxon>
        <taxon>Zoogloeaceae</taxon>
        <taxon>Denitromonas</taxon>
    </lineage>
</organism>
<dbReference type="InterPro" id="IPR050595">
    <property type="entry name" value="Bact_response_regulator"/>
</dbReference>
<feature type="modified residue" description="4-aspartylphosphate" evidence="2">
    <location>
        <position position="54"/>
    </location>
</feature>
<evidence type="ECO:0000256" key="1">
    <source>
        <dbReference type="ARBA" id="ARBA00022553"/>
    </source>
</evidence>
<evidence type="ECO:0000313" key="4">
    <source>
        <dbReference type="EMBL" id="TVO58651.1"/>
    </source>
</evidence>
<dbReference type="PROSITE" id="PS50110">
    <property type="entry name" value="RESPONSE_REGULATORY"/>
    <property type="match status" value="1"/>
</dbReference>